<sequence length="566" mass="62285">MATASSSSGFDRRQSLTSTATVRSSLRQGRQGLAGSPHTPQQRQVLSSYTGSTSPGSSFRHEEDAVIFELGSRCFRAGFEGDSSPICVVSFGPEGGRRVGDYRGWTRTGGHEGTNSSQVYKSVDEWSKSYELWSMDIRDFDLGLFEDKVERTIREVYNKYLLTDAGSSRLVIVLPPIVPHPLLSCLLSTVFNRWRYPTITLLPSAAMAAISAGLRAALVVDIGWEETTVTGLYEYREIQSKRSTRAMKFLMRKMGSFLTSVTESTRRRHGYDNTNGDDDVIAVSFEWCEEIVTRLAWCKNKGNTGPAERTSVESFPSEGDSQLYDANVTLPSQLGDATTDMNVPFAKFSEPVEEALFAGGVDARNLDDEEMPLDHLVYHTLLALPPDIRGACMSRIIFVGGGSNIPGIRRRIMDEVEFLVESHGWDPVRGKNVNKLGGQLQEISMNQQRAVSSASNTSSQGDNQPDATTNFVDEKLERANRDAKPYTRGVLRQVESLGSWAGASLVASLKVKGIVEIEREKFLQHGLAGASRDSDLTHMAERRSGYGPGIGRSGGERSSWTLGEWG</sequence>
<dbReference type="Pfam" id="PF00022">
    <property type="entry name" value="Actin"/>
    <property type="match status" value="1"/>
</dbReference>
<feature type="compositionally biased region" description="Low complexity" evidence="2">
    <location>
        <begin position="47"/>
        <end position="58"/>
    </location>
</feature>
<feature type="compositionally biased region" description="Polar residues" evidence="2">
    <location>
        <begin position="1"/>
        <end position="28"/>
    </location>
</feature>
<dbReference type="PROSITE" id="PS01036">
    <property type="entry name" value="HSP70_3"/>
    <property type="match status" value="1"/>
</dbReference>
<name>A0A2B7XE60_9EURO</name>
<feature type="region of interest" description="Disordered" evidence="2">
    <location>
        <begin position="446"/>
        <end position="468"/>
    </location>
</feature>
<dbReference type="SUPFAM" id="SSF53067">
    <property type="entry name" value="Actin-like ATPase domain"/>
    <property type="match status" value="2"/>
</dbReference>
<dbReference type="InterPro" id="IPR043129">
    <property type="entry name" value="ATPase_NBD"/>
</dbReference>
<protein>
    <submittedName>
        <fullName evidence="3">Uncharacterized protein</fullName>
    </submittedName>
</protein>
<dbReference type="Gene3D" id="3.30.420.40">
    <property type="match status" value="2"/>
</dbReference>
<feature type="region of interest" description="Disordered" evidence="2">
    <location>
        <begin position="543"/>
        <end position="566"/>
    </location>
</feature>
<comment type="similarity">
    <text evidence="1">Belongs to the actin family.</text>
</comment>
<organism evidence="3 4">
    <name type="scientific">Blastomyces parvus</name>
    <dbReference type="NCBI Taxonomy" id="2060905"/>
    <lineage>
        <taxon>Eukaryota</taxon>
        <taxon>Fungi</taxon>
        <taxon>Dikarya</taxon>
        <taxon>Ascomycota</taxon>
        <taxon>Pezizomycotina</taxon>
        <taxon>Eurotiomycetes</taxon>
        <taxon>Eurotiomycetidae</taxon>
        <taxon>Onygenales</taxon>
        <taxon>Ajellomycetaceae</taxon>
        <taxon>Blastomyces</taxon>
    </lineage>
</organism>
<comment type="caution">
    <text evidence="3">The sequence shown here is derived from an EMBL/GenBank/DDBJ whole genome shotgun (WGS) entry which is preliminary data.</text>
</comment>
<dbReference type="STRING" id="2060905.A0A2B7XE60"/>
<feature type="region of interest" description="Disordered" evidence="2">
    <location>
        <begin position="1"/>
        <end position="59"/>
    </location>
</feature>
<gene>
    <name evidence="3" type="ORF">GX51_01987</name>
</gene>
<dbReference type="AlphaFoldDB" id="A0A2B7XE60"/>
<keyword evidence="4" id="KW-1185">Reference proteome</keyword>
<accession>A0A2B7XE60</accession>
<dbReference type="InterPro" id="IPR004000">
    <property type="entry name" value="Actin"/>
</dbReference>
<dbReference type="InterPro" id="IPR018181">
    <property type="entry name" value="Heat_shock_70_CS"/>
</dbReference>
<evidence type="ECO:0000313" key="3">
    <source>
        <dbReference type="EMBL" id="PGH07200.1"/>
    </source>
</evidence>
<dbReference type="Proteomes" id="UP000224080">
    <property type="component" value="Unassembled WGS sequence"/>
</dbReference>
<dbReference type="OrthoDB" id="337660at2759"/>
<dbReference type="PANTHER" id="PTHR11937">
    <property type="entry name" value="ACTIN"/>
    <property type="match status" value="1"/>
</dbReference>
<dbReference type="SMART" id="SM00268">
    <property type="entry name" value="ACTIN"/>
    <property type="match status" value="1"/>
</dbReference>
<evidence type="ECO:0000256" key="1">
    <source>
        <dbReference type="RuleBase" id="RU000487"/>
    </source>
</evidence>
<evidence type="ECO:0000256" key="2">
    <source>
        <dbReference type="SAM" id="MobiDB-lite"/>
    </source>
</evidence>
<dbReference type="EMBL" id="PDNC01000016">
    <property type="protein sequence ID" value="PGH07200.1"/>
    <property type="molecule type" value="Genomic_DNA"/>
</dbReference>
<dbReference type="Gene3D" id="3.90.640.10">
    <property type="entry name" value="Actin, Chain A, domain 4"/>
    <property type="match status" value="1"/>
</dbReference>
<proteinExistence type="inferred from homology"/>
<evidence type="ECO:0000313" key="4">
    <source>
        <dbReference type="Proteomes" id="UP000224080"/>
    </source>
</evidence>
<reference evidence="3 4" key="1">
    <citation type="submission" date="2017-10" db="EMBL/GenBank/DDBJ databases">
        <title>Comparative genomics in systemic dimorphic fungi from Ajellomycetaceae.</title>
        <authorList>
            <person name="Munoz J.F."/>
            <person name="Mcewen J.G."/>
            <person name="Clay O.K."/>
            <person name="Cuomo C.A."/>
        </authorList>
    </citation>
    <scope>NUCLEOTIDE SEQUENCE [LARGE SCALE GENOMIC DNA]</scope>
    <source>
        <strain evidence="3 4">UAMH130</strain>
    </source>
</reference>